<dbReference type="AlphaFoldDB" id="A0A9Q0GT80"/>
<name>A0A9Q0GT80_9MAGN</name>
<protein>
    <submittedName>
        <fullName evidence="2">Uncharacterized protein</fullName>
    </submittedName>
</protein>
<evidence type="ECO:0000256" key="1">
    <source>
        <dbReference type="SAM" id="Phobius"/>
    </source>
</evidence>
<reference evidence="2" key="1">
    <citation type="journal article" date="2023" name="Plant J.">
        <title>The genome of the king protea, Protea cynaroides.</title>
        <authorList>
            <person name="Chang J."/>
            <person name="Duong T.A."/>
            <person name="Schoeman C."/>
            <person name="Ma X."/>
            <person name="Roodt D."/>
            <person name="Barker N."/>
            <person name="Li Z."/>
            <person name="Van de Peer Y."/>
            <person name="Mizrachi E."/>
        </authorList>
    </citation>
    <scope>NUCLEOTIDE SEQUENCE</scope>
    <source>
        <tissue evidence="2">Young leaves</tissue>
    </source>
</reference>
<dbReference type="Proteomes" id="UP001141806">
    <property type="component" value="Unassembled WGS sequence"/>
</dbReference>
<comment type="caution">
    <text evidence="2">The sequence shown here is derived from an EMBL/GenBank/DDBJ whole genome shotgun (WGS) entry which is preliminary data.</text>
</comment>
<dbReference type="EMBL" id="JAMYWD010000012">
    <property type="protein sequence ID" value="KAJ4953100.1"/>
    <property type="molecule type" value="Genomic_DNA"/>
</dbReference>
<keyword evidence="1" id="KW-0472">Membrane</keyword>
<sequence length="100" mass="11545">MFRTPRKQYMRYTELGSPVLRRNVVLRIPGGEVVYCGDFLNRLRSVRVQGSKIRNESRLLGLLKFLTVLPRLIPASLLAFPFVSVFLIRVLFLLLILLLS</sequence>
<keyword evidence="1" id="KW-0812">Transmembrane</keyword>
<evidence type="ECO:0000313" key="3">
    <source>
        <dbReference type="Proteomes" id="UP001141806"/>
    </source>
</evidence>
<accession>A0A9Q0GT80</accession>
<keyword evidence="3" id="KW-1185">Reference proteome</keyword>
<evidence type="ECO:0000313" key="2">
    <source>
        <dbReference type="EMBL" id="KAJ4953100.1"/>
    </source>
</evidence>
<feature type="transmembrane region" description="Helical" evidence="1">
    <location>
        <begin position="79"/>
        <end position="99"/>
    </location>
</feature>
<proteinExistence type="predicted"/>
<gene>
    <name evidence="2" type="ORF">NE237_029932</name>
</gene>
<organism evidence="2 3">
    <name type="scientific">Protea cynaroides</name>
    <dbReference type="NCBI Taxonomy" id="273540"/>
    <lineage>
        <taxon>Eukaryota</taxon>
        <taxon>Viridiplantae</taxon>
        <taxon>Streptophyta</taxon>
        <taxon>Embryophyta</taxon>
        <taxon>Tracheophyta</taxon>
        <taxon>Spermatophyta</taxon>
        <taxon>Magnoliopsida</taxon>
        <taxon>Proteales</taxon>
        <taxon>Proteaceae</taxon>
        <taxon>Protea</taxon>
    </lineage>
</organism>
<keyword evidence="1" id="KW-1133">Transmembrane helix</keyword>